<dbReference type="SMART" id="SM00134">
    <property type="entry name" value="LU"/>
    <property type="match status" value="1"/>
</dbReference>
<dbReference type="SUPFAM" id="SSF57302">
    <property type="entry name" value="Snake toxin-like"/>
    <property type="match status" value="1"/>
</dbReference>
<dbReference type="PANTHER" id="PTHR36288:SF1">
    <property type="entry name" value="SIMILAR TO RIKEN CDNA A930018P22"/>
    <property type="match status" value="1"/>
</dbReference>
<gene>
    <name evidence="15" type="ORF">HJG60_011348</name>
</gene>
<dbReference type="EMBL" id="JABVXQ010000006">
    <property type="protein sequence ID" value="KAF6104413.1"/>
    <property type="molecule type" value="Genomic_DNA"/>
</dbReference>
<evidence type="ECO:0000256" key="9">
    <source>
        <dbReference type="ARBA" id="ARBA00023288"/>
    </source>
</evidence>
<keyword evidence="4" id="KW-0336">GPI-anchor</keyword>
<protein>
    <recommendedName>
        <fullName evidence="3">CD59 glycoprotein</fullName>
    </recommendedName>
    <alternativeName>
        <fullName evidence="11">MAC-inhibitory protein</fullName>
    </alternativeName>
    <alternativeName>
        <fullName evidence="12">Membrane attack complex inhibition factor</fullName>
    </alternativeName>
    <alternativeName>
        <fullName evidence="10">Protectin</fullName>
    </alternativeName>
</protein>
<evidence type="ECO:0000256" key="11">
    <source>
        <dbReference type="ARBA" id="ARBA00031590"/>
    </source>
</evidence>
<dbReference type="InterPro" id="IPR016054">
    <property type="entry name" value="LY6_UPA_recep-like"/>
</dbReference>
<evidence type="ECO:0000256" key="4">
    <source>
        <dbReference type="ARBA" id="ARBA00022622"/>
    </source>
</evidence>
<comment type="caution">
    <text evidence="15">The sequence shown here is derived from an EMBL/GenBank/DDBJ whole genome shotgun (WGS) entry which is preliminary data.</text>
</comment>
<sequence>MGSKGFILLGLLFVLSVLCHSGYSLQCYRCLNPGGMCTNIFNCTPDSDACLSLFGEVQTHYGCWTFANCDFKHLSERFGEKKLKYECCQKDLCNRSDKFLKALKDEKLQGLKTRQPGKKSASLS</sequence>
<organism evidence="15 16">
    <name type="scientific">Phyllostomus discolor</name>
    <name type="common">pale spear-nosed bat</name>
    <dbReference type="NCBI Taxonomy" id="89673"/>
    <lineage>
        <taxon>Eukaryota</taxon>
        <taxon>Metazoa</taxon>
        <taxon>Chordata</taxon>
        <taxon>Craniata</taxon>
        <taxon>Vertebrata</taxon>
        <taxon>Euteleostomi</taxon>
        <taxon>Mammalia</taxon>
        <taxon>Eutheria</taxon>
        <taxon>Laurasiatheria</taxon>
        <taxon>Chiroptera</taxon>
        <taxon>Yangochiroptera</taxon>
        <taxon>Phyllostomidae</taxon>
        <taxon>Phyllostominae</taxon>
        <taxon>Phyllostomus</taxon>
    </lineage>
</organism>
<dbReference type="PROSITE" id="PS00983">
    <property type="entry name" value="LY6_UPAR"/>
    <property type="match status" value="1"/>
</dbReference>
<comment type="subunit">
    <text evidence="2">Interacts with T-cell surface antigen CD2.</text>
</comment>
<dbReference type="InterPro" id="IPR018363">
    <property type="entry name" value="CD59_antigen_CS"/>
</dbReference>
<accession>A0A834A4N9</accession>
<feature type="domain" description="UPAR/Ly6" evidence="14">
    <location>
        <begin position="25"/>
        <end position="103"/>
    </location>
</feature>
<evidence type="ECO:0000256" key="10">
    <source>
        <dbReference type="ARBA" id="ARBA00029920"/>
    </source>
</evidence>
<proteinExistence type="predicted"/>
<evidence type="ECO:0000256" key="1">
    <source>
        <dbReference type="ARBA" id="ARBA00004589"/>
    </source>
</evidence>
<keyword evidence="7" id="KW-1015">Disulfide bond</keyword>
<evidence type="ECO:0000256" key="2">
    <source>
        <dbReference type="ARBA" id="ARBA00011481"/>
    </source>
</evidence>
<dbReference type="CDD" id="cd23554">
    <property type="entry name" value="TFP_LU_ECD_CD59"/>
    <property type="match status" value="1"/>
</dbReference>
<dbReference type="InterPro" id="IPR045860">
    <property type="entry name" value="Snake_toxin-like_sf"/>
</dbReference>
<evidence type="ECO:0000256" key="7">
    <source>
        <dbReference type="ARBA" id="ARBA00023157"/>
    </source>
</evidence>
<name>A0A834A4N9_9CHIR</name>
<evidence type="ECO:0000313" key="16">
    <source>
        <dbReference type="Proteomes" id="UP000664940"/>
    </source>
</evidence>
<keyword evidence="9" id="KW-0449">Lipoprotein</keyword>
<keyword evidence="8" id="KW-0325">Glycoprotein</keyword>
<evidence type="ECO:0000256" key="3">
    <source>
        <dbReference type="ARBA" id="ARBA00015038"/>
    </source>
</evidence>
<dbReference type="Pfam" id="PF17669">
    <property type="entry name" value="DUF5529"/>
    <property type="match status" value="1"/>
</dbReference>
<dbReference type="InterPro" id="IPR040027">
    <property type="entry name" value="C11orf91-like"/>
</dbReference>
<dbReference type="Pfam" id="PF25152">
    <property type="entry name" value="CD59"/>
    <property type="match status" value="1"/>
</dbReference>
<evidence type="ECO:0000259" key="14">
    <source>
        <dbReference type="SMART" id="SM00134"/>
    </source>
</evidence>
<evidence type="ECO:0000256" key="13">
    <source>
        <dbReference type="SAM" id="SignalP"/>
    </source>
</evidence>
<keyword evidence="6" id="KW-0472">Membrane</keyword>
<dbReference type="PANTHER" id="PTHR36288">
    <property type="entry name" value="SIMILAR TO RIKEN CDNA A930018P22"/>
    <property type="match status" value="1"/>
</dbReference>
<comment type="subcellular location">
    <subcellularLocation>
        <location evidence="1">Membrane</location>
        <topology evidence="1">Lipid-anchor</topology>
        <topology evidence="1">GPI-anchor</topology>
    </subcellularLocation>
</comment>
<evidence type="ECO:0000256" key="5">
    <source>
        <dbReference type="ARBA" id="ARBA00022729"/>
    </source>
</evidence>
<keyword evidence="5 13" id="KW-0732">Signal</keyword>
<evidence type="ECO:0000256" key="12">
    <source>
        <dbReference type="ARBA" id="ARBA00031867"/>
    </source>
</evidence>
<dbReference type="GO" id="GO:0098552">
    <property type="term" value="C:side of membrane"/>
    <property type="evidence" value="ECO:0007669"/>
    <property type="project" value="UniProtKB-KW"/>
</dbReference>
<evidence type="ECO:0000313" key="15">
    <source>
        <dbReference type="EMBL" id="KAF6104413.1"/>
    </source>
</evidence>
<dbReference type="InterPro" id="IPR056949">
    <property type="entry name" value="CD59"/>
</dbReference>
<dbReference type="AlphaFoldDB" id="A0A834A4N9"/>
<evidence type="ECO:0000256" key="6">
    <source>
        <dbReference type="ARBA" id="ARBA00023136"/>
    </source>
</evidence>
<feature type="signal peptide" evidence="13">
    <location>
        <begin position="1"/>
        <end position="24"/>
    </location>
</feature>
<reference evidence="15 16" key="1">
    <citation type="journal article" date="2020" name="Nature">
        <title>Six reference-quality genomes reveal evolution of bat adaptations.</title>
        <authorList>
            <person name="Jebb D."/>
            <person name="Huang Z."/>
            <person name="Pippel M."/>
            <person name="Hughes G.M."/>
            <person name="Lavrichenko K."/>
            <person name="Devanna P."/>
            <person name="Winkler S."/>
            <person name="Jermiin L.S."/>
            <person name="Skirmuntt E.C."/>
            <person name="Katzourakis A."/>
            <person name="Burkitt-Gray L."/>
            <person name="Ray D.A."/>
            <person name="Sullivan K.A.M."/>
            <person name="Roscito J.G."/>
            <person name="Kirilenko B.M."/>
            <person name="Davalos L.M."/>
            <person name="Corthals A.P."/>
            <person name="Power M.L."/>
            <person name="Jones G."/>
            <person name="Ransome R.D."/>
            <person name="Dechmann D.K.N."/>
            <person name="Locatelli A.G."/>
            <person name="Puechmaille S.J."/>
            <person name="Fedrigo O."/>
            <person name="Jarvis E.D."/>
            <person name="Hiller M."/>
            <person name="Vernes S.C."/>
            <person name="Myers E.W."/>
            <person name="Teeling E.C."/>
        </authorList>
    </citation>
    <scope>NUCLEOTIDE SEQUENCE [LARGE SCALE GENOMIC DNA]</scope>
    <source>
        <strain evidence="15">Bat1K_MPI-CBG_1</strain>
    </source>
</reference>
<dbReference type="Proteomes" id="UP000664940">
    <property type="component" value="Unassembled WGS sequence"/>
</dbReference>
<evidence type="ECO:0000256" key="8">
    <source>
        <dbReference type="ARBA" id="ARBA00023180"/>
    </source>
</evidence>
<feature type="chain" id="PRO_5032352591" description="CD59 glycoprotein" evidence="13">
    <location>
        <begin position="25"/>
        <end position="124"/>
    </location>
</feature>
<dbReference type="Gene3D" id="2.10.60.10">
    <property type="entry name" value="CD59"/>
    <property type="match status" value="1"/>
</dbReference>